<evidence type="ECO:0000313" key="2">
    <source>
        <dbReference type="Proteomes" id="UP000198860"/>
    </source>
</evidence>
<organism evidence="1 2">
    <name type="scientific">Halobacillus aidingensis</name>
    <dbReference type="NCBI Taxonomy" id="240303"/>
    <lineage>
        <taxon>Bacteria</taxon>
        <taxon>Bacillati</taxon>
        <taxon>Bacillota</taxon>
        <taxon>Bacilli</taxon>
        <taxon>Bacillales</taxon>
        <taxon>Bacillaceae</taxon>
        <taxon>Halobacillus</taxon>
    </lineage>
</organism>
<gene>
    <name evidence="1" type="ORF">SAMN05421677_102278</name>
</gene>
<proteinExistence type="predicted"/>
<dbReference type="Proteomes" id="UP000198860">
    <property type="component" value="Unassembled WGS sequence"/>
</dbReference>
<dbReference type="RefSeq" id="WP_089651045.1">
    <property type="nucleotide sequence ID" value="NZ_FNIZ01000002.1"/>
</dbReference>
<sequence length="78" mass="9236">MAKKKEWHVIFLLDSKRVVTHDLELSEEMDEREASEFIVKQLDKGTWWFLEDGVALHTSGVESFYLDKCAKKTRFSRD</sequence>
<name>A0A1H0GBZ4_HALAD</name>
<evidence type="ECO:0000313" key="1">
    <source>
        <dbReference type="EMBL" id="SDO04417.1"/>
    </source>
</evidence>
<reference evidence="2" key="1">
    <citation type="submission" date="2016-10" db="EMBL/GenBank/DDBJ databases">
        <authorList>
            <person name="Varghese N."/>
            <person name="Submissions S."/>
        </authorList>
    </citation>
    <scope>NUCLEOTIDE SEQUENCE [LARGE SCALE GENOMIC DNA]</scope>
    <source>
        <strain evidence="2">CGMCC 1.3703</strain>
    </source>
</reference>
<dbReference type="AlphaFoldDB" id="A0A1H0GBZ4"/>
<protein>
    <submittedName>
        <fullName evidence="1">Uncharacterized protein</fullName>
    </submittedName>
</protein>
<dbReference type="EMBL" id="FNIZ01000002">
    <property type="protein sequence ID" value="SDO04417.1"/>
    <property type="molecule type" value="Genomic_DNA"/>
</dbReference>
<keyword evidence="2" id="KW-1185">Reference proteome</keyword>
<dbReference type="OrthoDB" id="2970760at2"/>
<accession>A0A1H0GBZ4</accession>